<sequence>MHNNALLLFKNMVLVVDKLNNVRVDSRWVARMQMALGYNIYGYGHIFPLILSLAALIFLFSNRTDLKSYRFYIYYLVCLSAFFLTSILYVLSMFNMPLLHSLAGLLEFVSITAIVLVVRNDRLKDDSNA</sequence>
<gene>
    <name evidence="2" type="ORF">COY37_04615</name>
</gene>
<dbReference type="Proteomes" id="UP000230956">
    <property type="component" value="Unassembled WGS sequence"/>
</dbReference>
<feature type="transmembrane region" description="Helical" evidence="1">
    <location>
        <begin position="72"/>
        <end position="92"/>
    </location>
</feature>
<dbReference type="EMBL" id="PFNG01000107">
    <property type="protein sequence ID" value="PIZ39776.1"/>
    <property type="molecule type" value="Genomic_DNA"/>
</dbReference>
<keyword evidence="1" id="KW-0812">Transmembrane</keyword>
<organism evidence="2 3">
    <name type="scientific">Candidatus Aquicultor secundus</name>
    <dbReference type="NCBI Taxonomy" id="1973895"/>
    <lineage>
        <taxon>Bacteria</taxon>
        <taxon>Bacillati</taxon>
        <taxon>Actinomycetota</taxon>
        <taxon>Candidatus Aquicultoria</taxon>
        <taxon>Candidatus Aquicultorales</taxon>
        <taxon>Candidatus Aquicultoraceae</taxon>
        <taxon>Candidatus Aquicultor</taxon>
    </lineage>
</organism>
<protein>
    <submittedName>
        <fullName evidence="2">Uncharacterized protein</fullName>
    </submittedName>
</protein>
<feature type="transmembrane region" description="Helical" evidence="1">
    <location>
        <begin position="98"/>
        <end position="118"/>
    </location>
</feature>
<comment type="caution">
    <text evidence="2">The sequence shown here is derived from an EMBL/GenBank/DDBJ whole genome shotgun (WGS) entry which is preliminary data.</text>
</comment>
<dbReference type="AlphaFoldDB" id="A0A2M7T8J6"/>
<evidence type="ECO:0000313" key="2">
    <source>
        <dbReference type="EMBL" id="PIZ39776.1"/>
    </source>
</evidence>
<proteinExistence type="predicted"/>
<keyword evidence="1" id="KW-0472">Membrane</keyword>
<reference evidence="3" key="1">
    <citation type="submission" date="2017-09" db="EMBL/GenBank/DDBJ databases">
        <title>Depth-based differentiation of microbial function through sediment-hosted aquifers and enrichment of novel symbionts in the deep terrestrial subsurface.</title>
        <authorList>
            <person name="Probst A.J."/>
            <person name="Ladd B."/>
            <person name="Jarett J.K."/>
            <person name="Geller-Mcgrath D.E."/>
            <person name="Sieber C.M.K."/>
            <person name="Emerson J.B."/>
            <person name="Anantharaman K."/>
            <person name="Thomas B.C."/>
            <person name="Malmstrom R."/>
            <person name="Stieglmeier M."/>
            <person name="Klingl A."/>
            <person name="Woyke T."/>
            <person name="Ryan C.M."/>
            <person name="Banfield J.F."/>
        </authorList>
    </citation>
    <scope>NUCLEOTIDE SEQUENCE [LARGE SCALE GENOMIC DNA]</scope>
</reference>
<keyword evidence="1" id="KW-1133">Transmembrane helix</keyword>
<accession>A0A2M7T8J6</accession>
<evidence type="ECO:0000256" key="1">
    <source>
        <dbReference type="SAM" id="Phobius"/>
    </source>
</evidence>
<name>A0A2M7T8J6_9ACTN</name>
<feature type="transmembrane region" description="Helical" evidence="1">
    <location>
        <begin position="40"/>
        <end position="60"/>
    </location>
</feature>
<evidence type="ECO:0000313" key="3">
    <source>
        <dbReference type="Proteomes" id="UP000230956"/>
    </source>
</evidence>